<dbReference type="AlphaFoldDB" id="A0A485BYG1"/>
<sequence length="31" mass="3487">MLLSVVTVAFRNYEGVVKTWRSLAHLAGIRV</sequence>
<proteinExistence type="predicted"/>
<organism evidence="1 2">
    <name type="scientific">Kluyvera cryocrescens</name>
    <name type="common">Kluyvera citrophila</name>
    <dbReference type="NCBI Taxonomy" id="580"/>
    <lineage>
        <taxon>Bacteria</taxon>
        <taxon>Pseudomonadati</taxon>
        <taxon>Pseudomonadota</taxon>
        <taxon>Gammaproteobacteria</taxon>
        <taxon>Enterobacterales</taxon>
        <taxon>Enterobacteriaceae</taxon>
        <taxon>Kluyvera</taxon>
    </lineage>
</organism>
<evidence type="ECO:0000313" key="1">
    <source>
        <dbReference type="EMBL" id="VFS76738.1"/>
    </source>
</evidence>
<evidence type="ECO:0000313" key="2">
    <source>
        <dbReference type="Proteomes" id="UP000401081"/>
    </source>
</evidence>
<keyword evidence="1" id="KW-0808">Transferase</keyword>
<name>A0A485BYG1_KLUCR</name>
<dbReference type="Proteomes" id="UP000401081">
    <property type="component" value="Unassembled WGS sequence"/>
</dbReference>
<dbReference type="GO" id="GO:0016740">
    <property type="term" value="F:transferase activity"/>
    <property type="evidence" value="ECO:0007669"/>
    <property type="project" value="UniProtKB-KW"/>
</dbReference>
<keyword evidence="2" id="KW-1185">Reference proteome</keyword>
<gene>
    <name evidence="1" type="ORF">NCTC12993_05468</name>
</gene>
<accession>A0A485BYG1</accession>
<dbReference type="EMBL" id="CAADJD010000023">
    <property type="protein sequence ID" value="VFS76738.1"/>
    <property type="molecule type" value="Genomic_DNA"/>
</dbReference>
<protein>
    <submittedName>
        <fullName evidence="1">Putative glycosyl transferase</fullName>
    </submittedName>
</protein>
<reference evidence="1 2" key="1">
    <citation type="submission" date="2019-03" db="EMBL/GenBank/DDBJ databases">
        <authorList>
            <consortium name="Pathogen Informatics"/>
        </authorList>
    </citation>
    <scope>NUCLEOTIDE SEQUENCE [LARGE SCALE GENOMIC DNA]</scope>
    <source>
        <strain evidence="1 2">NCTC12993</strain>
    </source>
</reference>